<organism evidence="3 4">
    <name type="scientific">Kosmotoga pacifica</name>
    <dbReference type="NCBI Taxonomy" id="1330330"/>
    <lineage>
        <taxon>Bacteria</taxon>
        <taxon>Thermotogati</taxon>
        <taxon>Thermotogota</taxon>
        <taxon>Thermotogae</taxon>
        <taxon>Kosmotogales</taxon>
        <taxon>Kosmotogaceae</taxon>
        <taxon>Kosmotoga</taxon>
    </lineage>
</organism>
<dbReference type="InterPro" id="IPR020557">
    <property type="entry name" value="Fumarate_lyase_CS"/>
</dbReference>
<dbReference type="KEGG" id="kpf:IX53_07840"/>
<dbReference type="OrthoDB" id="9802809at2"/>
<keyword evidence="4" id="KW-1185">Reference proteome</keyword>
<dbReference type="RefSeq" id="WP_047755555.1">
    <property type="nucleotide sequence ID" value="NZ_CAJUHA010000017.1"/>
</dbReference>
<dbReference type="InterPro" id="IPR051546">
    <property type="entry name" value="Aspartate_Ammonia-Lyase"/>
</dbReference>
<reference evidence="3 4" key="1">
    <citation type="submission" date="2015-04" db="EMBL/GenBank/DDBJ databases">
        <title>Complete Genome Sequence of Kosmotoga pacifica SLHLJ1.</title>
        <authorList>
            <person name="Jiang L.J."/>
            <person name="Shao Z.Z."/>
            <person name="Jebbar M."/>
        </authorList>
    </citation>
    <scope>NUCLEOTIDE SEQUENCE [LARGE SCALE GENOMIC DNA]</scope>
    <source>
        <strain evidence="3 4">SLHLJ1</strain>
    </source>
</reference>
<feature type="domain" description="Fumarate lyase N-terminal" evidence="2">
    <location>
        <begin position="9"/>
        <end position="336"/>
    </location>
</feature>
<dbReference type="Proteomes" id="UP000035159">
    <property type="component" value="Chromosome"/>
</dbReference>
<dbReference type="Pfam" id="PF00206">
    <property type="entry name" value="Lyase_1"/>
    <property type="match status" value="1"/>
</dbReference>
<evidence type="ECO:0000259" key="2">
    <source>
        <dbReference type="Pfam" id="PF00206"/>
    </source>
</evidence>
<dbReference type="GO" id="GO:0006531">
    <property type="term" value="P:aspartate metabolic process"/>
    <property type="evidence" value="ECO:0007669"/>
    <property type="project" value="TreeGrafter"/>
</dbReference>
<proteinExistence type="predicted"/>
<dbReference type="InterPro" id="IPR000362">
    <property type="entry name" value="Fumarate_lyase_fam"/>
</dbReference>
<dbReference type="InterPro" id="IPR022761">
    <property type="entry name" value="Fumarate_lyase_N"/>
</dbReference>
<dbReference type="PANTHER" id="PTHR42696:SF2">
    <property type="entry name" value="ASPARTATE AMMONIA-LYASE"/>
    <property type="match status" value="1"/>
</dbReference>
<dbReference type="GO" id="GO:0005829">
    <property type="term" value="C:cytosol"/>
    <property type="evidence" value="ECO:0007669"/>
    <property type="project" value="TreeGrafter"/>
</dbReference>
<dbReference type="PRINTS" id="PR00149">
    <property type="entry name" value="FUMRATELYASE"/>
</dbReference>
<dbReference type="SUPFAM" id="SSF48557">
    <property type="entry name" value="L-aspartase-like"/>
    <property type="match status" value="1"/>
</dbReference>
<dbReference type="InterPro" id="IPR008948">
    <property type="entry name" value="L-Aspartase-like"/>
</dbReference>
<dbReference type="PATRIC" id="fig|1330330.3.peg.1586"/>
<dbReference type="Gene3D" id="1.10.275.10">
    <property type="entry name" value="Fumarase/aspartase (N-terminal domain)"/>
    <property type="match status" value="1"/>
</dbReference>
<evidence type="ECO:0000256" key="1">
    <source>
        <dbReference type="ARBA" id="ARBA00023239"/>
    </source>
</evidence>
<dbReference type="AlphaFoldDB" id="A0A0G2Z9N3"/>
<dbReference type="EC" id="4.3.1.1" evidence="3"/>
<dbReference type="PROSITE" id="PS00163">
    <property type="entry name" value="FUMARATE_LYASES"/>
    <property type="match status" value="1"/>
</dbReference>
<evidence type="ECO:0000313" key="3">
    <source>
        <dbReference type="EMBL" id="AKI98330.1"/>
    </source>
</evidence>
<dbReference type="Gene3D" id="1.20.200.10">
    <property type="entry name" value="Fumarase/aspartase (Central domain)"/>
    <property type="match status" value="1"/>
</dbReference>
<evidence type="ECO:0000313" key="4">
    <source>
        <dbReference type="Proteomes" id="UP000035159"/>
    </source>
</evidence>
<gene>
    <name evidence="3" type="ORF">IX53_07840</name>
</gene>
<dbReference type="GO" id="GO:0008797">
    <property type="term" value="F:aspartate ammonia-lyase activity"/>
    <property type="evidence" value="ECO:0007669"/>
    <property type="project" value="UniProtKB-EC"/>
</dbReference>
<dbReference type="NCBIfam" id="NF008909">
    <property type="entry name" value="PRK12273.1"/>
    <property type="match status" value="1"/>
</dbReference>
<dbReference type="FunFam" id="1.20.200.10:FF:000001">
    <property type="entry name" value="Fumarate hydratase, mitochondrial"/>
    <property type="match status" value="1"/>
</dbReference>
<dbReference type="PANTHER" id="PTHR42696">
    <property type="entry name" value="ASPARTATE AMMONIA-LYASE"/>
    <property type="match status" value="1"/>
</dbReference>
<protein>
    <submittedName>
        <fullName evidence="3">Aspartate ammonia-lyase</fullName>
        <ecNumber evidence="3">4.3.1.1</ecNumber>
    </submittedName>
</protein>
<dbReference type="InterPro" id="IPR024083">
    <property type="entry name" value="Fumarase/histidase_N"/>
</dbReference>
<name>A0A0G2Z9N3_9BACT</name>
<accession>A0A0G2Z9N3</accession>
<keyword evidence="1 3" id="KW-0456">Lyase</keyword>
<sequence length="462" mass="50980">MRIENDGLGNIEVPEGAYWGAHTQRALKNFPITREKFDEEFIRAYGYVKKATASLNGKLGFLTEEKCEAICKACDELIAGQLSDWIVVDPLSGGAGTSINMNINEVIANRATELLGGKKGEYLVHPLDDVNMHQSTNDTFPTAGKMAVIVLLKELVVAVEKLQEALQIKEKEFWSIMKPGRTQLMDAVPISLGQEFGAMAEAISRDRWRLYKVEERVRMVNLGGTAIGTGVAADRKYVLSIVNELRNISGIRIAKAENLIDATQNMDVFAEIHGLLKALATNLLKISNDIRLLGSGPNSAIGELKLPQVQAGSSIMPGKVNPVVPEYVIQMSMSVMAHDVAVNFAVSSGNLELNAFVPLIIHYTLKSLRFLTNAAMSLKEYIVKLQANNEKSRENLLKSEAVFTPMITAYGYERVQRWIKKSREEGKDIWEIAAEETGLKIDELKQKLLGKKSMGLGQSEKG</sequence>
<dbReference type="STRING" id="1330330.IX53_07840"/>
<dbReference type="EMBL" id="CP011232">
    <property type="protein sequence ID" value="AKI98330.1"/>
    <property type="molecule type" value="Genomic_DNA"/>
</dbReference>
<dbReference type="FunFam" id="1.10.275.10:FF:000001">
    <property type="entry name" value="Fumarate hydratase, mitochondrial"/>
    <property type="match status" value="1"/>
</dbReference>